<accession>A0ABM9A6D6</accession>
<feature type="domain" description="FlgD Tudor-like" evidence="7">
    <location>
        <begin position="85"/>
        <end position="213"/>
    </location>
</feature>
<dbReference type="Proteomes" id="UP000838748">
    <property type="component" value="Unassembled WGS sequence"/>
</dbReference>
<feature type="domain" description="FlgD/Vpr Ig-like" evidence="6">
    <location>
        <begin position="99"/>
        <end position="170"/>
    </location>
</feature>
<dbReference type="InterPro" id="IPR025963">
    <property type="entry name" value="FLgD_Tudor"/>
</dbReference>
<keyword evidence="3 5" id="KW-1005">Bacterial flagellum biogenesis</keyword>
<dbReference type="EMBL" id="CAKLDM010000002">
    <property type="protein sequence ID" value="CAH0540063.1"/>
    <property type="molecule type" value="Genomic_DNA"/>
</dbReference>
<comment type="similarity">
    <text evidence="1 5">Belongs to the FlgD family.</text>
</comment>
<dbReference type="Pfam" id="PF13860">
    <property type="entry name" value="FlgD_ig"/>
    <property type="match status" value="1"/>
</dbReference>
<reference evidence="8" key="1">
    <citation type="submission" date="2021-11" db="EMBL/GenBank/DDBJ databases">
        <authorList>
            <person name="Rodrigo-Torres L."/>
            <person name="Arahal R. D."/>
            <person name="Lucena T."/>
        </authorList>
    </citation>
    <scope>NUCLEOTIDE SEQUENCE</scope>
    <source>
        <strain evidence="8">CECT 7928</strain>
    </source>
</reference>
<dbReference type="RefSeq" id="WP_237362088.1">
    <property type="nucleotide sequence ID" value="NZ_CAKLDM010000002.1"/>
</dbReference>
<dbReference type="Gene3D" id="2.60.40.4070">
    <property type="match status" value="1"/>
</dbReference>
<evidence type="ECO:0000313" key="9">
    <source>
        <dbReference type="Proteomes" id="UP000838748"/>
    </source>
</evidence>
<evidence type="ECO:0000256" key="4">
    <source>
        <dbReference type="ARBA" id="ARBA00024746"/>
    </source>
</evidence>
<evidence type="ECO:0000259" key="6">
    <source>
        <dbReference type="Pfam" id="PF13860"/>
    </source>
</evidence>
<name>A0ABM9A6D6_9VIBR</name>
<dbReference type="Gene3D" id="2.30.30.910">
    <property type="match status" value="1"/>
</dbReference>
<evidence type="ECO:0000256" key="1">
    <source>
        <dbReference type="ARBA" id="ARBA00010577"/>
    </source>
</evidence>
<evidence type="ECO:0000256" key="2">
    <source>
        <dbReference type="ARBA" id="ARBA00016013"/>
    </source>
</evidence>
<proteinExistence type="inferred from homology"/>
<evidence type="ECO:0000256" key="5">
    <source>
        <dbReference type="RuleBase" id="RU362076"/>
    </source>
</evidence>
<evidence type="ECO:0000313" key="8">
    <source>
        <dbReference type="EMBL" id="CAH0540063.1"/>
    </source>
</evidence>
<keyword evidence="9" id="KW-1185">Reference proteome</keyword>
<dbReference type="InterPro" id="IPR025965">
    <property type="entry name" value="FlgD/Vpr_Ig-like"/>
</dbReference>
<evidence type="ECO:0000259" key="7">
    <source>
        <dbReference type="Pfam" id="PF13861"/>
    </source>
</evidence>
<protein>
    <recommendedName>
        <fullName evidence="2 5">Basal-body rod modification protein FlgD</fullName>
    </recommendedName>
</protein>
<dbReference type="Pfam" id="PF13861">
    <property type="entry name" value="FLgD_tudor"/>
    <property type="match status" value="1"/>
</dbReference>
<dbReference type="InterPro" id="IPR005648">
    <property type="entry name" value="FlgD"/>
</dbReference>
<evidence type="ECO:0000256" key="3">
    <source>
        <dbReference type="ARBA" id="ARBA00022795"/>
    </source>
</evidence>
<organism evidence="8 9">
    <name type="scientific">Vibrio marisflavi CECT 7928</name>
    <dbReference type="NCBI Taxonomy" id="634439"/>
    <lineage>
        <taxon>Bacteria</taxon>
        <taxon>Pseudomonadati</taxon>
        <taxon>Pseudomonadota</taxon>
        <taxon>Gammaproteobacteria</taxon>
        <taxon>Vibrionales</taxon>
        <taxon>Vibrionaceae</taxon>
        <taxon>Vibrio</taxon>
    </lineage>
</organism>
<comment type="caution">
    <text evidence="8">The sequence shown here is derived from an EMBL/GenBank/DDBJ whole genome shotgun (WGS) entry which is preliminary data.</text>
</comment>
<comment type="function">
    <text evidence="4 5">Required for flagellar hook formation. May act as a scaffolding protein.</text>
</comment>
<sequence length="240" mass="25167">MTTVTNTTASSSTSTNSMLSSAATLDSDMFMKLFLAQLKNQDPTNPTSNAQLLQQLSEMSNSQSLQSLQSQVEGLAYGMNTAIDLQATSMVGKEILFQSNTAKLTRGGKVSGQLNLSKAANDVTLHIYNSKQQLVDTIDLGNKDAGAVPFTLDQSKLKLAPGTYTISASGMVSGASASIMPNMAAKVDSVELTARGVELVLDGAGTIPITEVTQITGDGDDSFSSMKKEQSTLQALKALV</sequence>
<gene>
    <name evidence="8" type="primary">flgD</name>
    <name evidence="8" type="ORF">VMF7928_02597</name>
</gene>
<dbReference type="Pfam" id="PF03963">
    <property type="entry name" value="FlgD"/>
    <property type="match status" value="1"/>
</dbReference>